<evidence type="ECO:0000313" key="3">
    <source>
        <dbReference type="EMBL" id="MPN64298.1"/>
    </source>
</evidence>
<comment type="caution">
    <text evidence="3">The sequence shown here is derived from an EMBL/GenBank/DDBJ whole genome shotgun (WGS) entry which is preliminary data.</text>
</comment>
<dbReference type="InterPro" id="IPR033756">
    <property type="entry name" value="YlxH/NBP35"/>
</dbReference>
<dbReference type="PANTHER" id="PTHR42961">
    <property type="entry name" value="IRON-SULFUR PROTEIN NUBPL"/>
    <property type="match status" value="1"/>
</dbReference>
<name>A0A645JKU4_9ZZZZ</name>
<gene>
    <name evidence="3" type="ORF">SDC9_212069</name>
</gene>
<organism evidence="3">
    <name type="scientific">bioreactor metagenome</name>
    <dbReference type="NCBI Taxonomy" id="1076179"/>
    <lineage>
        <taxon>unclassified sequences</taxon>
        <taxon>metagenomes</taxon>
        <taxon>ecological metagenomes</taxon>
    </lineage>
</organism>
<dbReference type="InterPro" id="IPR044304">
    <property type="entry name" value="NUBPL-like"/>
</dbReference>
<dbReference type="EMBL" id="VSSQ01144975">
    <property type="protein sequence ID" value="MPN64298.1"/>
    <property type="molecule type" value="Genomic_DNA"/>
</dbReference>
<evidence type="ECO:0000256" key="2">
    <source>
        <dbReference type="ARBA" id="ARBA00022840"/>
    </source>
</evidence>
<evidence type="ECO:0000256" key="1">
    <source>
        <dbReference type="ARBA" id="ARBA00022741"/>
    </source>
</evidence>
<dbReference type="GO" id="GO:0005524">
    <property type="term" value="F:ATP binding"/>
    <property type="evidence" value="ECO:0007669"/>
    <property type="project" value="UniProtKB-KW"/>
</dbReference>
<dbReference type="InterPro" id="IPR027417">
    <property type="entry name" value="P-loop_NTPase"/>
</dbReference>
<keyword evidence="2" id="KW-0067">ATP-binding</keyword>
<sequence>MMHVPILGLVENMSYFKCPDCGKETKIFGESHIGEIAKEFSLPVLAEIPISPEISEACDMGTLESINVPWMDGAVSELEKIVEKDRE</sequence>
<dbReference type="AlphaFoldDB" id="A0A645JKU4"/>
<dbReference type="Gene3D" id="3.40.50.300">
    <property type="entry name" value="P-loop containing nucleotide triphosphate hydrolases"/>
    <property type="match status" value="1"/>
</dbReference>
<dbReference type="GO" id="GO:0016226">
    <property type="term" value="P:iron-sulfur cluster assembly"/>
    <property type="evidence" value="ECO:0007669"/>
    <property type="project" value="InterPro"/>
</dbReference>
<dbReference type="GO" id="GO:0051539">
    <property type="term" value="F:4 iron, 4 sulfur cluster binding"/>
    <property type="evidence" value="ECO:0007669"/>
    <property type="project" value="TreeGrafter"/>
</dbReference>
<reference evidence="3" key="1">
    <citation type="submission" date="2019-08" db="EMBL/GenBank/DDBJ databases">
        <authorList>
            <person name="Kucharzyk K."/>
            <person name="Murdoch R.W."/>
            <person name="Higgins S."/>
            <person name="Loffler F."/>
        </authorList>
    </citation>
    <scope>NUCLEOTIDE SEQUENCE</scope>
</reference>
<proteinExistence type="predicted"/>
<keyword evidence="1" id="KW-0547">Nucleotide-binding</keyword>
<protein>
    <submittedName>
        <fullName evidence="3">Iron-sulfur cluster carrier protein</fullName>
    </submittedName>
</protein>
<accession>A0A645JKU4</accession>
<dbReference type="SUPFAM" id="SSF52540">
    <property type="entry name" value="P-loop containing nucleoside triphosphate hydrolases"/>
    <property type="match status" value="1"/>
</dbReference>
<dbReference type="PANTHER" id="PTHR42961:SF2">
    <property type="entry name" value="IRON-SULFUR PROTEIN NUBPL"/>
    <property type="match status" value="1"/>
</dbReference>
<dbReference type="Pfam" id="PF10609">
    <property type="entry name" value="ParA"/>
    <property type="match status" value="1"/>
</dbReference>